<proteinExistence type="predicted"/>
<dbReference type="PANTHER" id="PTHR23501">
    <property type="entry name" value="MAJOR FACILITATOR SUPERFAMILY"/>
    <property type="match status" value="1"/>
</dbReference>
<dbReference type="InterPro" id="IPR011701">
    <property type="entry name" value="MFS"/>
</dbReference>
<keyword evidence="6" id="KW-0325">Glycoprotein</keyword>
<dbReference type="InterPro" id="IPR020846">
    <property type="entry name" value="MFS_dom"/>
</dbReference>
<dbReference type="GO" id="GO:0000329">
    <property type="term" value="C:fungal-type vacuole membrane"/>
    <property type="evidence" value="ECO:0007669"/>
    <property type="project" value="TreeGrafter"/>
</dbReference>
<dbReference type="AlphaFoldDB" id="A0A8H4SSZ2"/>
<dbReference type="Gene3D" id="1.20.1250.20">
    <property type="entry name" value="MFS general substrate transporter like domains"/>
    <property type="match status" value="1"/>
</dbReference>
<dbReference type="Proteomes" id="UP000604273">
    <property type="component" value="Unassembled WGS sequence"/>
</dbReference>
<comment type="subcellular location">
    <subcellularLocation>
        <location evidence="1">Endomembrane system</location>
        <topology evidence="1">Multi-pass membrane protein</topology>
    </subcellularLocation>
</comment>
<feature type="transmembrane region" description="Helical" evidence="7">
    <location>
        <begin position="70"/>
        <end position="93"/>
    </location>
</feature>
<evidence type="ECO:0000313" key="10">
    <source>
        <dbReference type="Proteomes" id="UP000604273"/>
    </source>
</evidence>
<dbReference type="GO" id="GO:0015174">
    <property type="term" value="F:basic amino acid transmembrane transporter activity"/>
    <property type="evidence" value="ECO:0007669"/>
    <property type="project" value="TreeGrafter"/>
</dbReference>
<organism evidence="9 10">
    <name type="scientific">Fusarium gaditjirri</name>
    <dbReference type="NCBI Taxonomy" id="282569"/>
    <lineage>
        <taxon>Eukaryota</taxon>
        <taxon>Fungi</taxon>
        <taxon>Dikarya</taxon>
        <taxon>Ascomycota</taxon>
        <taxon>Pezizomycotina</taxon>
        <taxon>Sordariomycetes</taxon>
        <taxon>Hypocreomycetidae</taxon>
        <taxon>Hypocreales</taxon>
        <taxon>Nectriaceae</taxon>
        <taxon>Fusarium</taxon>
        <taxon>Fusarium nisikadoi species complex</taxon>
    </lineage>
</organism>
<dbReference type="Pfam" id="PF07690">
    <property type="entry name" value="MFS_1"/>
    <property type="match status" value="1"/>
</dbReference>
<evidence type="ECO:0000256" key="5">
    <source>
        <dbReference type="ARBA" id="ARBA00023136"/>
    </source>
</evidence>
<feature type="transmembrane region" description="Helical" evidence="7">
    <location>
        <begin position="34"/>
        <end position="58"/>
    </location>
</feature>
<protein>
    <recommendedName>
        <fullName evidence="8">Major facilitator superfamily (MFS) profile domain-containing protein</fullName>
    </recommendedName>
</protein>
<evidence type="ECO:0000256" key="1">
    <source>
        <dbReference type="ARBA" id="ARBA00004127"/>
    </source>
</evidence>
<feature type="transmembrane region" description="Helical" evidence="7">
    <location>
        <begin position="105"/>
        <end position="127"/>
    </location>
</feature>
<dbReference type="PANTHER" id="PTHR23501:SF191">
    <property type="entry name" value="VACUOLAR BASIC AMINO ACID TRANSPORTER 4"/>
    <property type="match status" value="1"/>
</dbReference>
<evidence type="ECO:0000259" key="8">
    <source>
        <dbReference type="PROSITE" id="PS50850"/>
    </source>
</evidence>
<evidence type="ECO:0000313" key="9">
    <source>
        <dbReference type="EMBL" id="KAF4945090.1"/>
    </source>
</evidence>
<sequence length="275" mass="29518">METVATPFIGDAECGPISANPSQMSKWSKKPRTILILSILFLASLVGALDSTIVTTLTHTIMSDLESPSVVSWLGVSYLIATALVQPLCAFLLGNVACSVAGSLAFLVVGRALSGIGGGMLTIMATIVLTDITQPEARGLWQGINNIVFGFGHGSGGLFGGLVAHRWSWRVAFMSLSVPTILIILGATLLPEPVRRHNQITTIAYVAEEPTATGNEDVPTRVIIGIEPAVRARQLKPGSKAGFIRICDFFHYAYRLHVPQRLHDTRCPFTRQAPD</sequence>
<dbReference type="SUPFAM" id="SSF103473">
    <property type="entry name" value="MFS general substrate transporter"/>
    <property type="match status" value="1"/>
</dbReference>
<dbReference type="EMBL" id="JABFAI010000384">
    <property type="protein sequence ID" value="KAF4945090.1"/>
    <property type="molecule type" value="Genomic_DNA"/>
</dbReference>
<keyword evidence="3 7" id="KW-0812">Transmembrane</keyword>
<dbReference type="PROSITE" id="PS50850">
    <property type="entry name" value="MFS"/>
    <property type="match status" value="1"/>
</dbReference>
<feature type="domain" description="Major facilitator superfamily (MFS) profile" evidence="8">
    <location>
        <begin position="1"/>
        <end position="275"/>
    </location>
</feature>
<feature type="transmembrane region" description="Helical" evidence="7">
    <location>
        <begin position="171"/>
        <end position="190"/>
    </location>
</feature>
<keyword evidence="5 7" id="KW-0472">Membrane</keyword>
<evidence type="ECO:0000256" key="7">
    <source>
        <dbReference type="SAM" id="Phobius"/>
    </source>
</evidence>
<reference evidence="9" key="2">
    <citation type="submission" date="2020-05" db="EMBL/GenBank/DDBJ databases">
        <authorList>
            <person name="Kim H.-S."/>
            <person name="Proctor R.H."/>
            <person name="Brown D.W."/>
        </authorList>
    </citation>
    <scope>NUCLEOTIDE SEQUENCE</scope>
    <source>
        <strain evidence="9">NRRL 45417</strain>
    </source>
</reference>
<keyword evidence="10" id="KW-1185">Reference proteome</keyword>
<name>A0A8H4SSZ2_9HYPO</name>
<keyword evidence="2" id="KW-0813">Transport</keyword>
<comment type="caution">
    <text evidence="9">The sequence shown here is derived from an EMBL/GenBank/DDBJ whole genome shotgun (WGS) entry which is preliminary data.</text>
</comment>
<dbReference type="OrthoDB" id="3437016at2759"/>
<keyword evidence="4 7" id="KW-1133">Transmembrane helix</keyword>
<gene>
    <name evidence="9" type="ORF">FGADI_12204</name>
</gene>
<evidence type="ECO:0000256" key="4">
    <source>
        <dbReference type="ARBA" id="ARBA00022989"/>
    </source>
</evidence>
<evidence type="ECO:0000256" key="6">
    <source>
        <dbReference type="ARBA" id="ARBA00023180"/>
    </source>
</evidence>
<dbReference type="InterPro" id="IPR036259">
    <property type="entry name" value="MFS_trans_sf"/>
</dbReference>
<dbReference type="GO" id="GO:0012505">
    <property type="term" value="C:endomembrane system"/>
    <property type="evidence" value="ECO:0007669"/>
    <property type="project" value="UniProtKB-SubCell"/>
</dbReference>
<feature type="transmembrane region" description="Helical" evidence="7">
    <location>
        <begin position="147"/>
        <end position="164"/>
    </location>
</feature>
<evidence type="ECO:0000256" key="2">
    <source>
        <dbReference type="ARBA" id="ARBA00022448"/>
    </source>
</evidence>
<accession>A0A8H4SSZ2</accession>
<reference evidence="9" key="1">
    <citation type="journal article" date="2020" name="BMC Genomics">
        <title>Correction to: Identification and distribution of gene clusters required for synthesis of sphingolipid metabolism inhibitors in diverse species of the filamentous fungus Fusarium.</title>
        <authorList>
            <person name="Kim H.S."/>
            <person name="Lohmar J.M."/>
            <person name="Busman M."/>
            <person name="Brown D.W."/>
            <person name="Naumann T.A."/>
            <person name="Divon H.H."/>
            <person name="Lysoe E."/>
            <person name="Uhlig S."/>
            <person name="Proctor R.H."/>
        </authorList>
    </citation>
    <scope>NUCLEOTIDE SEQUENCE</scope>
    <source>
        <strain evidence="9">NRRL 45417</strain>
    </source>
</reference>
<evidence type="ECO:0000256" key="3">
    <source>
        <dbReference type="ARBA" id="ARBA00022692"/>
    </source>
</evidence>